<keyword evidence="1" id="KW-0229">DNA integration</keyword>
<dbReference type="Pfam" id="PF14659">
    <property type="entry name" value="Phage_int_SAM_3"/>
    <property type="match status" value="1"/>
</dbReference>
<dbReference type="PROSITE" id="PS51898">
    <property type="entry name" value="TYR_RECOMBINASE"/>
    <property type="match status" value="1"/>
</dbReference>
<dbReference type="InterPro" id="IPR002104">
    <property type="entry name" value="Integrase_catalytic"/>
</dbReference>
<dbReference type="InterPro" id="IPR011010">
    <property type="entry name" value="DNA_brk_join_enz"/>
</dbReference>
<keyword evidence="9" id="KW-1185">Reference proteome</keyword>
<protein>
    <submittedName>
        <fullName evidence="8">Tyrosine-type recombinase/integrase</fullName>
    </submittedName>
</protein>
<feature type="region of interest" description="Disordered" evidence="5">
    <location>
        <begin position="1"/>
        <end position="26"/>
    </location>
</feature>
<dbReference type="EMBL" id="CP045119">
    <property type="protein sequence ID" value="QIN83689.1"/>
    <property type="molecule type" value="Genomic_DNA"/>
</dbReference>
<dbReference type="CDD" id="cd01189">
    <property type="entry name" value="INT_ICEBs1_C_like"/>
    <property type="match status" value="1"/>
</dbReference>
<dbReference type="PROSITE" id="PS51900">
    <property type="entry name" value="CB"/>
    <property type="match status" value="1"/>
</dbReference>
<dbReference type="RefSeq" id="WP_166177194.1">
    <property type="nucleotide sequence ID" value="NZ_CP045119.1"/>
</dbReference>
<feature type="compositionally biased region" description="Basic residues" evidence="5">
    <location>
        <begin position="1"/>
        <end position="10"/>
    </location>
</feature>
<evidence type="ECO:0000313" key="8">
    <source>
        <dbReference type="EMBL" id="QIN83689.1"/>
    </source>
</evidence>
<dbReference type="InterPro" id="IPR013762">
    <property type="entry name" value="Integrase-like_cat_sf"/>
</dbReference>
<evidence type="ECO:0000313" key="9">
    <source>
        <dbReference type="Proteomes" id="UP000501452"/>
    </source>
</evidence>
<evidence type="ECO:0000259" key="6">
    <source>
        <dbReference type="PROSITE" id="PS51898"/>
    </source>
</evidence>
<sequence length="366" mass="41049">MGKGIKRRKDGRYEAKYSVETDTGTKRRSIYGKSREEVAVKLAKAIEDAKDQTPKVKPTELTIKEFLEGLHDQTVRHAVKRRTYESYRCIVGRHIVPAIGNVKLRELSTRNVQDFYGALLNRGLSAKTVTNVHTLLRRALKQAIDWELITRNACEGVSLPRRESPEVNPLNRQQAKALLEASKSDRLHALYVLAISTGMRQGELLGLYWSDIDLDNRMVRVRRALVTGYGQTYESTKTKRSRRSIALTTIATEALIAHKDRMSDEGHSVEGDSPVFVNKVGRHLHPKNFMDRSFKPNLRKARIPDTTFHAATRHTAASLMLTKGVHPKVVQEMLGHATITITLDTYSHLLDGMGGTGATAMDDALS</sequence>
<evidence type="ECO:0000256" key="5">
    <source>
        <dbReference type="SAM" id="MobiDB-lite"/>
    </source>
</evidence>
<dbReference type="GO" id="GO:0003677">
    <property type="term" value="F:DNA binding"/>
    <property type="evidence" value="ECO:0007669"/>
    <property type="project" value="UniProtKB-UniRule"/>
</dbReference>
<dbReference type="PANTHER" id="PTHR30349">
    <property type="entry name" value="PHAGE INTEGRASE-RELATED"/>
    <property type="match status" value="1"/>
</dbReference>
<feature type="domain" description="Core-binding (CB)" evidence="7">
    <location>
        <begin position="57"/>
        <end position="144"/>
    </location>
</feature>
<dbReference type="GO" id="GO:0015074">
    <property type="term" value="P:DNA integration"/>
    <property type="evidence" value="ECO:0007669"/>
    <property type="project" value="UniProtKB-KW"/>
</dbReference>
<proteinExistence type="predicted"/>
<feature type="domain" description="Tyr recombinase" evidence="6">
    <location>
        <begin position="165"/>
        <end position="362"/>
    </location>
</feature>
<dbReference type="Pfam" id="PF00589">
    <property type="entry name" value="Phage_integrase"/>
    <property type="match status" value="1"/>
</dbReference>
<dbReference type="Gene3D" id="1.10.150.130">
    <property type="match status" value="1"/>
</dbReference>
<dbReference type="InterPro" id="IPR044068">
    <property type="entry name" value="CB"/>
</dbReference>
<name>A0A6G8QB47_9ACTN</name>
<dbReference type="InterPro" id="IPR050090">
    <property type="entry name" value="Tyrosine_recombinase_XerCD"/>
</dbReference>
<dbReference type="PANTHER" id="PTHR30349:SF91">
    <property type="entry name" value="INTA PROTEIN"/>
    <property type="match status" value="1"/>
</dbReference>
<dbReference type="KEGG" id="rub:GBA63_14410"/>
<dbReference type="SUPFAM" id="SSF56349">
    <property type="entry name" value="DNA breaking-rejoining enzymes"/>
    <property type="match status" value="1"/>
</dbReference>
<evidence type="ECO:0000256" key="2">
    <source>
        <dbReference type="ARBA" id="ARBA00023125"/>
    </source>
</evidence>
<gene>
    <name evidence="8" type="ORF">GBA63_14410</name>
</gene>
<dbReference type="GO" id="GO:0006310">
    <property type="term" value="P:DNA recombination"/>
    <property type="evidence" value="ECO:0007669"/>
    <property type="project" value="UniProtKB-KW"/>
</dbReference>
<evidence type="ECO:0000256" key="3">
    <source>
        <dbReference type="ARBA" id="ARBA00023172"/>
    </source>
</evidence>
<evidence type="ECO:0000256" key="1">
    <source>
        <dbReference type="ARBA" id="ARBA00022908"/>
    </source>
</evidence>
<dbReference type="Proteomes" id="UP000501452">
    <property type="component" value="Chromosome"/>
</dbReference>
<reference evidence="8 9" key="1">
    <citation type="submission" date="2019-10" db="EMBL/GenBank/DDBJ databases">
        <title>Rubrobacter sp nov SCSIO 52090 isolated from a deep-sea sediment in the South China Sea.</title>
        <authorList>
            <person name="Chen R.W."/>
        </authorList>
    </citation>
    <scope>NUCLEOTIDE SEQUENCE [LARGE SCALE GENOMIC DNA]</scope>
    <source>
        <strain evidence="8 9">SCSIO 52909</strain>
    </source>
</reference>
<dbReference type="Gene3D" id="1.10.443.10">
    <property type="entry name" value="Intergrase catalytic core"/>
    <property type="match status" value="1"/>
</dbReference>
<keyword evidence="2 4" id="KW-0238">DNA-binding</keyword>
<dbReference type="InterPro" id="IPR010998">
    <property type="entry name" value="Integrase_recombinase_N"/>
</dbReference>
<evidence type="ECO:0000259" key="7">
    <source>
        <dbReference type="PROSITE" id="PS51900"/>
    </source>
</evidence>
<dbReference type="AlphaFoldDB" id="A0A6G8QB47"/>
<keyword evidence="3" id="KW-0233">DNA recombination</keyword>
<evidence type="ECO:0000256" key="4">
    <source>
        <dbReference type="PROSITE-ProRule" id="PRU01248"/>
    </source>
</evidence>
<organism evidence="8 9">
    <name type="scientific">Rubrobacter tropicus</name>
    <dbReference type="NCBI Taxonomy" id="2653851"/>
    <lineage>
        <taxon>Bacteria</taxon>
        <taxon>Bacillati</taxon>
        <taxon>Actinomycetota</taxon>
        <taxon>Rubrobacteria</taxon>
        <taxon>Rubrobacterales</taxon>
        <taxon>Rubrobacteraceae</taxon>
        <taxon>Rubrobacter</taxon>
    </lineage>
</organism>
<dbReference type="InterPro" id="IPR004107">
    <property type="entry name" value="Integrase_SAM-like_N"/>
</dbReference>
<accession>A0A6G8QB47</accession>
<feature type="compositionally biased region" description="Basic and acidic residues" evidence="5">
    <location>
        <begin position="11"/>
        <end position="25"/>
    </location>
</feature>